<sequence length="151" mass="16394">MNPNIDRMVTFYFLIIADVLKERSASVQHSFILHPPGLAFPPVVQLGGCSERRQEAKTEKPEGARGRVRTRQAEREAEACGAEPGESSPPAGLFAKLFRSRFLATFRKSGRAERESARRSGGGGGGFGFSEDGPLPPPSSFLLLVLLTRPP</sequence>
<feature type="compositionally biased region" description="Basic and acidic residues" evidence="1">
    <location>
        <begin position="50"/>
        <end position="78"/>
    </location>
</feature>
<dbReference type="EMBL" id="IACK01148128">
    <property type="protein sequence ID" value="LAA90480.1"/>
    <property type="molecule type" value="Transcribed_RNA"/>
</dbReference>
<dbReference type="EMBL" id="IACK01148129">
    <property type="protein sequence ID" value="LAA90481.1"/>
    <property type="molecule type" value="Transcribed_RNA"/>
</dbReference>
<feature type="region of interest" description="Disordered" evidence="1">
    <location>
        <begin position="108"/>
        <end position="141"/>
    </location>
</feature>
<reference evidence="2" key="1">
    <citation type="submission" date="2017-07" db="EMBL/GenBank/DDBJ databases">
        <authorList>
            <person name="Mikheyev A."/>
            <person name="Grau M."/>
        </authorList>
    </citation>
    <scope>NUCLEOTIDE SEQUENCE</scope>
    <source>
        <tissue evidence="2">Venom_gland</tissue>
    </source>
</reference>
<protein>
    <submittedName>
        <fullName evidence="2">Uncharacterized protein</fullName>
    </submittedName>
</protein>
<organism evidence="2">
    <name type="scientific">Micrurus lemniscatus lemniscatus</name>
    <dbReference type="NCBI Taxonomy" id="129467"/>
    <lineage>
        <taxon>Eukaryota</taxon>
        <taxon>Metazoa</taxon>
        <taxon>Chordata</taxon>
        <taxon>Craniata</taxon>
        <taxon>Vertebrata</taxon>
        <taxon>Euteleostomi</taxon>
        <taxon>Lepidosauria</taxon>
        <taxon>Squamata</taxon>
        <taxon>Bifurcata</taxon>
        <taxon>Unidentata</taxon>
        <taxon>Episquamata</taxon>
        <taxon>Toxicofera</taxon>
        <taxon>Serpentes</taxon>
        <taxon>Colubroidea</taxon>
        <taxon>Elapidae</taxon>
        <taxon>Elapinae</taxon>
        <taxon>Micrurus</taxon>
    </lineage>
</organism>
<reference evidence="2" key="2">
    <citation type="submission" date="2017-11" db="EMBL/GenBank/DDBJ databases">
        <title>Coralsnake Venomics: Analyses of Venom Gland Transcriptomes and Proteomes of Six Brazilian Taxa.</title>
        <authorList>
            <person name="Aird S.D."/>
            <person name="Jorge da Silva N."/>
            <person name="Qiu L."/>
            <person name="Villar-Briones A."/>
            <person name="Aparecida-Saddi V."/>
            <person name="Campos-Telles M.P."/>
            <person name="Grau M."/>
            <person name="Mikheyev A.S."/>
        </authorList>
    </citation>
    <scope>NUCLEOTIDE SEQUENCE</scope>
    <source>
        <tissue evidence="2">Venom_gland</tissue>
    </source>
</reference>
<proteinExistence type="predicted"/>
<evidence type="ECO:0000313" key="2">
    <source>
        <dbReference type="EMBL" id="LAA90480.1"/>
    </source>
</evidence>
<accession>A0A2D4J1W7</accession>
<evidence type="ECO:0000256" key="1">
    <source>
        <dbReference type="SAM" id="MobiDB-lite"/>
    </source>
</evidence>
<feature type="region of interest" description="Disordered" evidence="1">
    <location>
        <begin position="50"/>
        <end position="92"/>
    </location>
</feature>
<dbReference type="AlphaFoldDB" id="A0A2D4J1W7"/>
<name>A0A2D4J1W7_MICLE</name>